<dbReference type="Proteomes" id="UP000736328">
    <property type="component" value="Unassembled WGS sequence"/>
</dbReference>
<dbReference type="AlphaFoldDB" id="A0A933IAL8"/>
<protein>
    <recommendedName>
        <fullName evidence="4">Glycosyl hydrolase-like 10 domain-containing protein</fullName>
    </recommendedName>
</protein>
<evidence type="ECO:0000313" key="2">
    <source>
        <dbReference type="EMBL" id="MBI4727657.1"/>
    </source>
</evidence>
<sequence>MHKYLSMASLLAISLLALNLGTVSSPYQSPYFSVNKAEYFRYEMVFLNYKPDYSQNINPDSSAVSVKFFFADTAITSPGDCREITLRYDQNQRSWRGTWPLPWNPPLGGYKAVLSVSTKQSKVDSTTLLQTYANTEKNSDSTTLLPSYVTTLLLSDSTTFLVKSRTPKSIPAGFCVMTIESSRDVSRTALRSPYNATRKWQNFGDWAKFLGADAVWFSLGWTIEGHPGINDQNPWVKDNFKALPRLAEEAHKQGLQFGGYVGSYLLWGPPLKKLKYEYSIETSQDAVFRNHHVNLDDAKRRDDIVKALKILEQEPNVDFIGLDYIRPGAGGYETVNQFVELMNIQTPKGWNKWPPNQRILWVARQVRLRDLNPVHARWQWWQAHRTALAVVKLMEGSGVTKPVWGFTLGWDKGHEHGQDPCMMNDAGLDIDAVMMYESTAKYCWQMTSDWSNYLKGDEAQLLVGQEVDWPLLQNSVNPPAPEEMYWRWTDAIKGYTDGGRIKGMFWHDMFRDLRGRKGPYSSREWLIAGAAGFSKLRQELGLHPLTARLMTSDNSLSLSLKLLSPVNNLNIEALTPNSPLRQKNFDLASSLPDTVIRLGNIPKSGLAAYRLTWGSSDRRNQIVVFSYFPQTYLNQPFRQWQAFRSGGDILFAHQSESKSYKLALKAGQLARAKGLAVNHTSIDSLFPNLAYKYSRIIITLTDSLTGSQQQALQKWFATTGNVQNTSLINSGLSKTLPSPAGLTEWETGSLASLGFARFLQATPSTPIKPGLKSFIRLAIQQ</sequence>
<organism evidence="2 3">
    <name type="scientific">candidate division TA06 bacterium</name>
    <dbReference type="NCBI Taxonomy" id="2250710"/>
    <lineage>
        <taxon>Bacteria</taxon>
        <taxon>Bacteria division TA06</taxon>
    </lineage>
</organism>
<name>A0A933IAL8_UNCT6</name>
<proteinExistence type="predicted"/>
<comment type="caution">
    <text evidence="2">The sequence shown here is derived from an EMBL/GenBank/DDBJ whole genome shotgun (WGS) entry which is preliminary data.</text>
</comment>
<dbReference type="EMBL" id="JACQXR010000144">
    <property type="protein sequence ID" value="MBI4727657.1"/>
    <property type="molecule type" value="Genomic_DNA"/>
</dbReference>
<keyword evidence="1" id="KW-0732">Signal</keyword>
<evidence type="ECO:0000313" key="3">
    <source>
        <dbReference type="Proteomes" id="UP000736328"/>
    </source>
</evidence>
<accession>A0A933IAL8</accession>
<evidence type="ECO:0000256" key="1">
    <source>
        <dbReference type="SAM" id="SignalP"/>
    </source>
</evidence>
<reference evidence="2" key="1">
    <citation type="submission" date="2020-07" db="EMBL/GenBank/DDBJ databases">
        <title>Huge and variable diversity of episymbiotic CPR bacteria and DPANN archaea in groundwater ecosystems.</title>
        <authorList>
            <person name="He C.Y."/>
            <person name="Keren R."/>
            <person name="Whittaker M."/>
            <person name="Farag I.F."/>
            <person name="Doudna J."/>
            <person name="Cate J.H.D."/>
            <person name="Banfield J.F."/>
        </authorList>
    </citation>
    <scope>NUCLEOTIDE SEQUENCE</scope>
    <source>
        <strain evidence="2">NC_groundwater_1520_Pr4_B-0.1um_53_5</strain>
    </source>
</reference>
<gene>
    <name evidence="2" type="ORF">HY768_10655</name>
</gene>
<feature type="chain" id="PRO_5037897778" description="Glycosyl hydrolase-like 10 domain-containing protein" evidence="1">
    <location>
        <begin position="20"/>
        <end position="781"/>
    </location>
</feature>
<evidence type="ECO:0008006" key="4">
    <source>
        <dbReference type="Google" id="ProtNLM"/>
    </source>
</evidence>
<feature type="signal peptide" evidence="1">
    <location>
        <begin position="1"/>
        <end position="19"/>
    </location>
</feature>